<evidence type="ECO:0000259" key="4">
    <source>
        <dbReference type="Pfam" id="PF00772"/>
    </source>
</evidence>
<dbReference type="SUPFAM" id="SSF48024">
    <property type="entry name" value="N-terminal domain of DnaB helicase"/>
    <property type="match status" value="1"/>
</dbReference>
<dbReference type="SUPFAM" id="SSF52540">
    <property type="entry name" value="P-loop containing nucleoside triphosphate hydrolases"/>
    <property type="match status" value="1"/>
</dbReference>
<dbReference type="Proteomes" id="UP000661112">
    <property type="component" value="Unassembled WGS sequence"/>
</dbReference>
<evidence type="ECO:0000256" key="2">
    <source>
        <dbReference type="ARBA" id="ARBA00023125"/>
    </source>
</evidence>
<feature type="region of interest" description="Disordered" evidence="3">
    <location>
        <begin position="638"/>
        <end position="657"/>
    </location>
</feature>
<evidence type="ECO:0000256" key="1">
    <source>
        <dbReference type="ARBA" id="ARBA00022705"/>
    </source>
</evidence>
<proteinExistence type="predicted"/>
<dbReference type="SUPFAM" id="SSF46785">
    <property type="entry name" value="Winged helix' DNA-binding domain"/>
    <property type="match status" value="1"/>
</dbReference>
<keyword evidence="1" id="KW-0235">DNA replication</keyword>
<dbReference type="InterPro" id="IPR016136">
    <property type="entry name" value="DNA_helicase_N/primase_C"/>
</dbReference>
<evidence type="ECO:0000313" key="5">
    <source>
        <dbReference type="EMBL" id="MBD2503425.1"/>
    </source>
</evidence>
<name>A0ABR8D8A4_9NOST</name>
<sequence>MSILEANNKLPPSNIEVEIELLGSILFDSNVIYQVAESLPVEAFSANSHREIYKACVALYKQHQPVNTLSVTSYLADKKLLAQVGGQSMLSRLVGGCIYSDNATYLAELLTEKFVRRQLINLVPQIESQSFEQDKPLAWILENIEQQVLNVTQLRNAKTGRSYWQAIDDVAFERLCKDLDEVEAIENAAQRDWLMKKLAKKWKFSNKKELLDFHAKWLDSRSKSKTYTAKEYFEKHGLSEQEWLIPGFIPAESVIVLYADGGVGKTRLAFSLAKSAVTGGTFAYEGTEFDPMNTLLIETDQGPRITSKLLEMQELVDGEHCQRLHICDEWSVGEFGKLKAMLKQHQPKLVIIDSLTSISVDSLYSENEAEYARPLVRLRHLAKEFGCSFLIIHHSNANGDMRGSRAIRNTVDEVWKFTKTQTELETYNCLTIDKTRSRAPASYKFTYDDDVWGWKFKGRVEDSAIAPGAEAQSTRIMFQCIDYLKENGGIPYECSEIAHALGLNINSVRRDLKRAVAEGLVSSGRGQVNKRALVYYVGTRKARTELLSNITTDQLITTDQMADQIENAGLSILSAPTDQMIKVITDFENSNCEEKKFSGRCDQMITSTANPDTEPKLSDHTQVITSDTCDQLLYSVTIPDQDEPPADESQPTKPTLEDNVYYPGQKVEVLADGDFKGQVLRISSVTSNLCWLVRDNRKRGQHVKPIGPFAKHQIRKAQQVEEATSTTALDPVHHQLDITSASIVDLTKTPEFIEGHYYWSEQLQQRVKILRIDEQTAANFKKPVATVFRENDPPTQLALDDLRSCHDSPSSDLKPNEVVLCMTGYQDKKPVGAAGVVSHRDEQWVWVRVLVNEKFSEPKKFYAHRVVRAED</sequence>
<dbReference type="InterPro" id="IPR036185">
    <property type="entry name" value="DNA_heli_DnaB-like_N_sf"/>
</dbReference>
<dbReference type="InterPro" id="IPR036390">
    <property type="entry name" value="WH_DNA-bd_sf"/>
</dbReference>
<gene>
    <name evidence="5" type="ORF">H6G83_22945</name>
</gene>
<organism evidence="5 6">
    <name type="scientific">Anabaena azotica FACHB-119</name>
    <dbReference type="NCBI Taxonomy" id="947527"/>
    <lineage>
        <taxon>Bacteria</taxon>
        <taxon>Bacillati</taxon>
        <taxon>Cyanobacteriota</taxon>
        <taxon>Cyanophyceae</taxon>
        <taxon>Nostocales</taxon>
        <taxon>Nostocaceae</taxon>
        <taxon>Anabaena</taxon>
        <taxon>Anabaena azotica</taxon>
    </lineage>
</organism>
<dbReference type="PANTHER" id="PTHR30153">
    <property type="entry name" value="REPLICATIVE DNA HELICASE DNAB"/>
    <property type="match status" value="1"/>
</dbReference>
<dbReference type="Pfam" id="PF00772">
    <property type="entry name" value="DnaB"/>
    <property type="match status" value="1"/>
</dbReference>
<dbReference type="PANTHER" id="PTHR30153:SF2">
    <property type="entry name" value="REPLICATIVE DNA HELICASE"/>
    <property type="match status" value="1"/>
</dbReference>
<dbReference type="Pfam" id="PF13481">
    <property type="entry name" value="AAA_25"/>
    <property type="match status" value="1"/>
</dbReference>
<dbReference type="InterPro" id="IPR007693">
    <property type="entry name" value="DNA_helicase_DnaB-like_N"/>
</dbReference>
<dbReference type="InterPro" id="IPR027417">
    <property type="entry name" value="P-loop_NTPase"/>
</dbReference>
<dbReference type="EMBL" id="JACJSG010000035">
    <property type="protein sequence ID" value="MBD2503425.1"/>
    <property type="molecule type" value="Genomic_DNA"/>
</dbReference>
<comment type="caution">
    <text evidence="5">The sequence shown here is derived from an EMBL/GenBank/DDBJ whole genome shotgun (WGS) entry which is preliminary data.</text>
</comment>
<keyword evidence="6" id="KW-1185">Reference proteome</keyword>
<keyword evidence="2" id="KW-0238">DNA-binding</keyword>
<evidence type="ECO:0000313" key="6">
    <source>
        <dbReference type="Proteomes" id="UP000661112"/>
    </source>
</evidence>
<dbReference type="Gene3D" id="3.40.50.300">
    <property type="entry name" value="P-loop containing nucleotide triphosphate hydrolases"/>
    <property type="match status" value="1"/>
</dbReference>
<evidence type="ECO:0000256" key="3">
    <source>
        <dbReference type="SAM" id="MobiDB-lite"/>
    </source>
</evidence>
<dbReference type="Gene3D" id="1.10.860.10">
    <property type="entry name" value="DNAb Helicase, Chain A"/>
    <property type="match status" value="1"/>
</dbReference>
<reference evidence="5 6" key="1">
    <citation type="journal article" date="2020" name="ISME J.">
        <title>Comparative genomics reveals insights into cyanobacterial evolution and habitat adaptation.</title>
        <authorList>
            <person name="Chen M.Y."/>
            <person name="Teng W.K."/>
            <person name="Zhao L."/>
            <person name="Hu C.X."/>
            <person name="Zhou Y.K."/>
            <person name="Han B.P."/>
            <person name="Song L.R."/>
            <person name="Shu W.S."/>
        </authorList>
    </citation>
    <scope>NUCLEOTIDE SEQUENCE [LARGE SCALE GENOMIC DNA]</scope>
    <source>
        <strain evidence="5 6">FACHB-119</strain>
    </source>
</reference>
<feature type="domain" description="DNA helicase DnaB-like N-terminal" evidence="4">
    <location>
        <begin position="11"/>
        <end position="111"/>
    </location>
</feature>
<protein>
    <submittedName>
        <fullName evidence="5">AAA family ATPase</fullName>
    </submittedName>
</protein>
<accession>A0ABR8D8A4</accession>
<dbReference type="RefSeq" id="WP_190476284.1">
    <property type="nucleotide sequence ID" value="NZ_JACJSG010000035.1"/>
</dbReference>